<dbReference type="SUPFAM" id="SSF54001">
    <property type="entry name" value="Cysteine proteinases"/>
    <property type="match status" value="1"/>
</dbReference>
<keyword evidence="2" id="KW-0645">Protease</keyword>
<dbReference type="PANTHER" id="PTHR10183:SF379">
    <property type="entry name" value="CALPAIN-5"/>
    <property type="match status" value="1"/>
</dbReference>
<protein>
    <submittedName>
        <fullName evidence="8">Calpain-5-like protein</fullName>
    </submittedName>
</protein>
<comment type="caution">
    <text evidence="5">Lacks conserved residue(s) required for the propagation of feature annotation.</text>
</comment>
<dbReference type="VEuPathDB" id="VectorBase:LDEU005897"/>
<evidence type="ECO:0000256" key="2">
    <source>
        <dbReference type="ARBA" id="ARBA00022670"/>
    </source>
</evidence>
<feature type="domain" description="C2" evidence="6">
    <location>
        <begin position="425"/>
        <end position="554"/>
    </location>
</feature>
<dbReference type="SUPFAM" id="SSF49758">
    <property type="entry name" value="Calpain large subunit, middle domain (domain III)"/>
    <property type="match status" value="1"/>
</dbReference>
<dbReference type="InterPro" id="IPR000008">
    <property type="entry name" value="C2_dom"/>
</dbReference>
<dbReference type="InterPro" id="IPR036213">
    <property type="entry name" value="Calpain_III_sf"/>
</dbReference>
<dbReference type="Pfam" id="PF00168">
    <property type="entry name" value="C2"/>
    <property type="match status" value="1"/>
</dbReference>
<proteinExistence type="inferred from homology"/>
<evidence type="ECO:0000256" key="1">
    <source>
        <dbReference type="ARBA" id="ARBA00007623"/>
    </source>
</evidence>
<evidence type="ECO:0000259" key="7">
    <source>
        <dbReference type="PROSITE" id="PS50203"/>
    </source>
</evidence>
<dbReference type="PROSITE" id="PS50203">
    <property type="entry name" value="CALPAIN_CAT"/>
    <property type="match status" value="1"/>
</dbReference>
<sequence length="565" mass="64905">MAVKSRQIKGKKKRYKKQSFTKSLQESIDTGVAFNDHEFKANDASVAMTTGFRSKLNVGKILWKRPREITSDPHFLFLEKLGPAADIRFFGYGPNEWLVAAACAIAQDKGIVYKIIPKEQFHFLHGVFKVCLWHCGVWYKVTIDDKLPTYDNELVFATSQCGSLFWVSLLEKAFAKFHGNYEKLSVKGSLKDALTAFTSAPTEEITIKTNDDEKDYFRLIAEELDKKSLICAQTRSDFSEDVTLKKKRIYIINSVKKPSSGSFKKNIKETSATIHVVNTVYEDKKRLTVDNFTKIFETLTICRLNIEQNKHCASKSALVNMQFVFDVSADNDEIMIDLYQNADEPRNVGFKIYKVEMNRRYRVHNFALSPVAFFCDSTKHLSIFKRIKLNFGRYVIVPQCADKDLKLLLRLYTQKPSHLRVLTMDMPRRNLFSFLSPKYPKYVSKIVVKGAQGLEKQDRFGCECPLVIVCQTLPANPYCVIRCGRQAIKSQPVHDTLNPDWNDFSAIFYHGKFVTIIVEVWHRSFFLDSFVGKTEIVPNLNKDDFSVQEIDLCGKKKGDKRFGTI</sequence>
<keyword evidence="4" id="KW-0788">Thiol protease</keyword>
<evidence type="ECO:0000256" key="4">
    <source>
        <dbReference type="ARBA" id="ARBA00022807"/>
    </source>
</evidence>
<dbReference type="AlphaFoldDB" id="A0A443SF67"/>
<gene>
    <name evidence="8" type="ORF">B4U80_02903</name>
</gene>
<dbReference type="GO" id="GO:0006508">
    <property type="term" value="P:proteolysis"/>
    <property type="evidence" value="ECO:0007669"/>
    <property type="project" value="UniProtKB-KW"/>
</dbReference>
<dbReference type="SMART" id="SM00230">
    <property type="entry name" value="CysPc"/>
    <property type="match status" value="1"/>
</dbReference>
<dbReference type="Gene3D" id="2.60.40.150">
    <property type="entry name" value="C2 domain"/>
    <property type="match status" value="1"/>
</dbReference>
<feature type="domain" description="Calpain catalytic" evidence="7">
    <location>
        <begin position="33"/>
        <end position="230"/>
    </location>
</feature>
<dbReference type="GO" id="GO:0004198">
    <property type="term" value="F:calcium-dependent cysteine-type endopeptidase activity"/>
    <property type="evidence" value="ECO:0007669"/>
    <property type="project" value="InterPro"/>
</dbReference>
<dbReference type="Gene3D" id="2.60.120.380">
    <property type="match status" value="1"/>
</dbReference>
<name>A0A443SF67_9ACAR</name>
<dbReference type="InterPro" id="IPR022682">
    <property type="entry name" value="Calpain_domain_III"/>
</dbReference>
<organism evidence="8 9">
    <name type="scientific">Leptotrombidium deliense</name>
    <dbReference type="NCBI Taxonomy" id="299467"/>
    <lineage>
        <taxon>Eukaryota</taxon>
        <taxon>Metazoa</taxon>
        <taxon>Ecdysozoa</taxon>
        <taxon>Arthropoda</taxon>
        <taxon>Chelicerata</taxon>
        <taxon>Arachnida</taxon>
        <taxon>Acari</taxon>
        <taxon>Acariformes</taxon>
        <taxon>Trombidiformes</taxon>
        <taxon>Prostigmata</taxon>
        <taxon>Anystina</taxon>
        <taxon>Parasitengona</taxon>
        <taxon>Trombiculoidea</taxon>
        <taxon>Trombiculidae</taxon>
        <taxon>Leptotrombidium</taxon>
    </lineage>
</organism>
<dbReference type="PANTHER" id="PTHR10183">
    <property type="entry name" value="CALPAIN"/>
    <property type="match status" value="1"/>
</dbReference>
<evidence type="ECO:0000256" key="3">
    <source>
        <dbReference type="ARBA" id="ARBA00022801"/>
    </source>
</evidence>
<dbReference type="SUPFAM" id="SSF49562">
    <property type="entry name" value="C2 domain (Calcium/lipid-binding domain, CaLB)"/>
    <property type="match status" value="1"/>
</dbReference>
<comment type="caution">
    <text evidence="8">The sequence shown here is derived from an EMBL/GenBank/DDBJ whole genome shotgun (WGS) entry which is preliminary data.</text>
</comment>
<dbReference type="PROSITE" id="PS50004">
    <property type="entry name" value="C2"/>
    <property type="match status" value="1"/>
</dbReference>
<evidence type="ECO:0000256" key="5">
    <source>
        <dbReference type="PROSITE-ProRule" id="PRU00239"/>
    </source>
</evidence>
<accession>A0A443SF67</accession>
<comment type="similarity">
    <text evidence="1">Belongs to the peptidase C2 family.</text>
</comment>
<dbReference type="InterPro" id="IPR001300">
    <property type="entry name" value="Peptidase_C2_calpain_cat"/>
</dbReference>
<evidence type="ECO:0000313" key="9">
    <source>
        <dbReference type="Proteomes" id="UP000288716"/>
    </source>
</evidence>
<dbReference type="Pfam" id="PF01067">
    <property type="entry name" value="Calpain_III"/>
    <property type="match status" value="1"/>
</dbReference>
<dbReference type="EMBL" id="NCKV01003020">
    <property type="protein sequence ID" value="RWS26142.1"/>
    <property type="molecule type" value="Genomic_DNA"/>
</dbReference>
<reference evidence="8 9" key="1">
    <citation type="journal article" date="2018" name="Gigascience">
        <title>Genomes of trombidid mites reveal novel predicted allergens and laterally-transferred genes associated with secondary metabolism.</title>
        <authorList>
            <person name="Dong X."/>
            <person name="Chaisiri K."/>
            <person name="Xia D."/>
            <person name="Armstrong S.D."/>
            <person name="Fang Y."/>
            <person name="Donnelly M.J."/>
            <person name="Kadowaki T."/>
            <person name="McGarry J.W."/>
            <person name="Darby A.C."/>
            <person name="Makepeace B.L."/>
        </authorList>
    </citation>
    <scope>NUCLEOTIDE SEQUENCE [LARGE SCALE GENOMIC DNA]</scope>
    <source>
        <strain evidence="8">UoL-UT</strain>
    </source>
</reference>
<dbReference type="Pfam" id="PF00648">
    <property type="entry name" value="Peptidase_C2"/>
    <property type="match status" value="1"/>
</dbReference>
<keyword evidence="9" id="KW-1185">Reference proteome</keyword>
<dbReference type="OrthoDB" id="424753at2759"/>
<dbReference type="GO" id="GO:0005737">
    <property type="term" value="C:cytoplasm"/>
    <property type="evidence" value="ECO:0007669"/>
    <property type="project" value="TreeGrafter"/>
</dbReference>
<dbReference type="SMART" id="SM00239">
    <property type="entry name" value="C2"/>
    <property type="match status" value="1"/>
</dbReference>
<dbReference type="PRINTS" id="PR00704">
    <property type="entry name" value="CALPAIN"/>
</dbReference>
<dbReference type="InterPro" id="IPR035892">
    <property type="entry name" value="C2_domain_sf"/>
</dbReference>
<dbReference type="Proteomes" id="UP000288716">
    <property type="component" value="Unassembled WGS sequence"/>
</dbReference>
<evidence type="ECO:0000259" key="6">
    <source>
        <dbReference type="PROSITE" id="PS50004"/>
    </source>
</evidence>
<evidence type="ECO:0000313" key="8">
    <source>
        <dbReference type="EMBL" id="RWS26142.1"/>
    </source>
</evidence>
<dbReference type="InterPro" id="IPR038765">
    <property type="entry name" value="Papain-like_cys_pep_sf"/>
</dbReference>
<keyword evidence="3" id="KW-0378">Hydrolase</keyword>
<dbReference type="STRING" id="299467.A0A443SF67"/>
<dbReference type="InterPro" id="IPR022684">
    <property type="entry name" value="Calpain_cysteine_protease"/>
</dbReference>